<keyword evidence="2" id="KW-1185">Reference proteome</keyword>
<organism evidence="1 2">
    <name type="scientific">Salinicola acroporae</name>
    <dbReference type="NCBI Taxonomy" id="1541440"/>
    <lineage>
        <taxon>Bacteria</taxon>
        <taxon>Pseudomonadati</taxon>
        <taxon>Pseudomonadota</taxon>
        <taxon>Gammaproteobacteria</taxon>
        <taxon>Oceanospirillales</taxon>
        <taxon>Halomonadaceae</taxon>
        <taxon>Salinicola</taxon>
    </lineage>
</organism>
<dbReference type="Proteomes" id="UP001162135">
    <property type="component" value="Unassembled WGS sequence"/>
</dbReference>
<sequence length="249" mass="28526">MINPEPILMSKTTKFFKHPVLFWKDAYRKKQLAVNARHPDFAMSSNGGGAVAKPDVSKSERIIPDWYKPEAGYELKLAMESTKPIFLYIPWIAEHTNTLIDNIQSEKDYTLAPLDFVVDLNANRRDVLRFARENPDTYRKMIVRRLIPLRPKLAGIIFTFDWAPVMRVIAHVCEELAIPRILVPHESVFVDKNKYYWDPKSYASQPLADVILGWGNCRSQFSRTVATRRLALSVSGHPSLISTPTICLI</sequence>
<protein>
    <submittedName>
        <fullName evidence="1">Uncharacterized protein</fullName>
    </submittedName>
</protein>
<dbReference type="EMBL" id="PGFS01000001">
    <property type="protein sequence ID" value="MDH4572905.1"/>
    <property type="molecule type" value="Genomic_DNA"/>
</dbReference>
<comment type="caution">
    <text evidence="1">The sequence shown here is derived from an EMBL/GenBank/DDBJ whole genome shotgun (WGS) entry which is preliminary data.</text>
</comment>
<proteinExistence type="predicted"/>
<accession>A0ABT6I5E8</accession>
<evidence type="ECO:0000313" key="2">
    <source>
        <dbReference type="Proteomes" id="UP001162135"/>
    </source>
</evidence>
<gene>
    <name evidence="1" type="ORF">CUR86_10875</name>
</gene>
<reference evidence="1" key="1">
    <citation type="journal article" date="2015" name="Antonie Van Leeuwenhoek">
        <title>Comparative 16S rRNA signatures and multilocus sequence analysis for the genus Salinicola and description of Salinicola acroporae sp. nov., isolated from coral Acropora digitifera.</title>
        <authorList>
            <person name="Lepcha R.T."/>
            <person name="Poddar A."/>
            <person name="Schumann P."/>
            <person name="Das S.K."/>
        </authorList>
    </citation>
    <scope>NUCLEOTIDE SEQUENCE</scope>
    <source>
        <strain evidence="1">S4-41</strain>
    </source>
</reference>
<dbReference type="RefSeq" id="WP_280337962.1">
    <property type="nucleotide sequence ID" value="NZ_PGFS01000001.1"/>
</dbReference>
<evidence type="ECO:0000313" key="1">
    <source>
        <dbReference type="EMBL" id="MDH4572905.1"/>
    </source>
</evidence>
<name>A0ABT6I5E8_9GAMM</name>
<reference evidence="1" key="2">
    <citation type="submission" date="2017-11" db="EMBL/GenBank/DDBJ databases">
        <authorList>
            <person name="Das S.K."/>
        </authorList>
    </citation>
    <scope>NUCLEOTIDE SEQUENCE</scope>
    <source>
        <strain evidence="1">S4-41</strain>
    </source>
</reference>